<gene>
    <name evidence="3" type="ORF">H7849_20740</name>
</gene>
<proteinExistence type="predicted"/>
<dbReference type="KEGG" id="adin:H7849_20740"/>
<evidence type="ECO:0000313" key="4">
    <source>
        <dbReference type="Proteomes" id="UP000515312"/>
    </source>
</evidence>
<dbReference type="EMBL" id="CP060394">
    <property type="protein sequence ID" value="QNI31478.1"/>
    <property type="molecule type" value="Genomic_DNA"/>
</dbReference>
<feature type="chain" id="PRO_5028797833" description="Membrane protein 6-pyruvoyl-tetrahydropterin synthase-related domain-containing protein" evidence="2">
    <location>
        <begin position="22"/>
        <end position="543"/>
    </location>
</feature>
<reference evidence="3 4" key="1">
    <citation type="submission" date="2020-08" db="EMBL/GenBank/DDBJ databases">
        <title>Edaphobacter telluris sp. nov. and Acidobacterium dinghuensis sp. nov., two acidobacteria isolated from forest soil.</title>
        <authorList>
            <person name="Fu J."/>
            <person name="Qiu L."/>
        </authorList>
    </citation>
    <scope>NUCLEOTIDE SEQUENCE [LARGE SCALE GENOMIC DNA]</scope>
    <source>
        <strain evidence="3">4Y35</strain>
    </source>
</reference>
<feature type="transmembrane region" description="Helical" evidence="1">
    <location>
        <begin position="357"/>
        <end position="377"/>
    </location>
</feature>
<feature type="transmembrane region" description="Helical" evidence="1">
    <location>
        <begin position="190"/>
        <end position="207"/>
    </location>
</feature>
<sequence>MNRKTIAVVFLCSLVSISCFAAFGYSHYGGTDYQYHLSSWLDYTAAWKSGVAYPAWSAAANLGLGEPRFYFYPPISFWFGSVLSLLLPLKLVPAVFVWLSFCLAGFSMYLLSGLFLPPRGRLQVSALYCVSYYLLITASKRFALAELLANAFLPVVCYFFVKILVKQRRSACIGLAIAMALAWQTDVPAAMNFAYTLFIASCIYCLQTRRVRPFLLHIGAQVLSLALSGWYFVPAYMATKYMSSTSSLPYDFRPLFVRTATAFLDETLSAFAVIAAALLIFCLASLRKSEEDTDGVRLLIYLGLVAFFFQLPFTRLLWEHLPGLRIVGFPFRFQTFFYVALPIAVFSLKQARTLRTFVFVLSGTFAAFPFCTCLYWAHAHGSFKPMSEYVRSLDGGSMGMTEYVPKGTGAVVVRTPDQQPRVGQVSSSDPGCSADVKSWLPEDREIDTTAQTPCTYQLRLYYFPFWHLTIDGKPLAASFGKTGLLNFSVPAGAHHVSARFVRPVEPQLLGEAISFVTLLFLATLYRHEKHNNRKMTPVMALSN</sequence>
<feature type="transmembrane region" description="Helical" evidence="1">
    <location>
        <begin position="214"/>
        <end position="233"/>
    </location>
</feature>
<feature type="transmembrane region" description="Helical" evidence="1">
    <location>
        <begin position="142"/>
        <end position="161"/>
    </location>
</feature>
<feature type="transmembrane region" description="Helical" evidence="1">
    <location>
        <begin position="268"/>
        <end position="286"/>
    </location>
</feature>
<organism evidence="3 4">
    <name type="scientific">Alloacidobacterium dinghuense</name>
    <dbReference type="NCBI Taxonomy" id="2763107"/>
    <lineage>
        <taxon>Bacteria</taxon>
        <taxon>Pseudomonadati</taxon>
        <taxon>Acidobacteriota</taxon>
        <taxon>Terriglobia</taxon>
        <taxon>Terriglobales</taxon>
        <taxon>Acidobacteriaceae</taxon>
        <taxon>Alloacidobacterium</taxon>
    </lineage>
</organism>
<dbReference type="AlphaFoldDB" id="A0A7G8BG08"/>
<keyword evidence="1" id="KW-0472">Membrane</keyword>
<feature type="transmembrane region" description="Helical" evidence="1">
    <location>
        <begin position="168"/>
        <end position="184"/>
    </location>
</feature>
<name>A0A7G8BG08_9BACT</name>
<dbReference type="PROSITE" id="PS51257">
    <property type="entry name" value="PROKAR_LIPOPROTEIN"/>
    <property type="match status" value="1"/>
</dbReference>
<evidence type="ECO:0008006" key="5">
    <source>
        <dbReference type="Google" id="ProtNLM"/>
    </source>
</evidence>
<feature type="transmembrane region" description="Helical" evidence="1">
    <location>
        <begin position="298"/>
        <end position="318"/>
    </location>
</feature>
<dbReference type="RefSeq" id="WP_186742136.1">
    <property type="nucleotide sequence ID" value="NZ_CP060394.1"/>
</dbReference>
<accession>A0A7G8BG08</accession>
<keyword evidence="1" id="KW-1133">Transmembrane helix</keyword>
<evidence type="ECO:0000256" key="2">
    <source>
        <dbReference type="SAM" id="SignalP"/>
    </source>
</evidence>
<feature type="signal peptide" evidence="2">
    <location>
        <begin position="1"/>
        <end position="21"/>
    </location>
</feature>
<feature type="transmembrane region" description="Helical" evidence="1">
    <location>
        <begin position="96"/>
        <end position="116"/>
    </location>
</feature>
<feature type="transmembrane region" description="Helical" evidence="1">
    <location>
        <begin position="324"/>
        <end position="345"/>
    </location>
</feature>
<evidence type="ECO:0000256" key="1">
    <source>
        <dbReference type="SAM" id="Phobius"/>
    </source>
</evidence>
<keyword evidence="1" id="KW-0812">Transmembrane</keyword>
<dbReference type="Proteomes" id="UP000515312">
    <property type="component" value="Chromosome"/>
</dbReference>
<feature type="transmembrane region" description="Helical" evidence="1">
    <location>
        <begin position="508"/>
        <end position="525"/>
    </location>
</feature>
<protein>
    <recommendedName>
        <fullName evidence="5">Membrane protein 6-pyruvoyl-tetrahydropterin synthase-related domain-containing protein</fullName>
    </recommendedName>
</protein>
<keyword evidence="4" id="KW-1185">Reference proteome</keyword>
<keyword evidence="2" id="KW-0732">Signal</keyword>
<evidence type="ECO:0000313" key="3">
    <source>
        <dbReference type="EMBL" id="QNI31478.1"/>
    </source>
</evidence>
<feature type="transmembrane region" description="Helical" evidence="1">
    <location>
        <begin position="69"/>
        <end position="89"/>
    </location>
</feature>